<protein>
    <recommendedName>
        <fullName evidence="1">DUF6590 domain-containing protein</fullName>
    </recommendedName>
</protein>
<name>N1PQZ0_DOTSN</name>
<evidence type="ECO:0000313" key="3">
    <source>
        <dbReference type="Proteomes" id="UP000016933"/>
    </source>
</evidence>
<dbReference type="OrthoDB" id="3650189at2759"/>
<proteinExistence type="predicted"/>
<dbReference type="HOGENOM" id="CLU_104298_0_0_1"/>
<accession>N1PQZ0</accession>
<reference evidence="3" key="1">
    <citation type="journal article" date="2012" name="PLoS Genet.">
        <title>The genomes of the fungal plant pathogens Cladosporium fulvum and Dothistroma septosporum reveal adaptation to different hosts and lifestyles but also signatures of common ancestry.</title>
        <authorList>
            <person name="de Wit P.J.G.M."/>
            <person name="van der Burgt A."/>
            <person name="Oekmen B."/>
            <person name="Stergiopoulos I."/>
            <person name="Abd-Elsalam K.A."/>
            <person name="Aerts A.L."/>
            <person name="Bahkali A.H."/>
            <person name="Beenen H.G."/>
            <person name="Chettri P."/>
            <person name="Cox M.P."/>
            <person name="Datema E."/>
            <person name="de Vries R.P."/>
            <person name="Dhillon B."/>
            <person name="Ganley A.R."/>
            <person name="Griffiths S.A."/>
            <person name="Guo Y."/>
            <person name="Hamelin R.C."/>
            <person name="Henrissat B."/>
            <person name="Kabir M.S."/>
            <person name="Jashni M.K."/>
            <person name="Kema G."/>
            <person name="Klaubauf S."/>
            <person name="Lapidus A."/>
            <person name="Levasseur A."/>
            <person name="Lindquist E."/>
            <person name="Mehrabi R."/>
            <person name="Ohm R.A."/>
            <person name="Owen T.J."/>
            <person name="Salamov A."/>
            <person name="Schwelm A."/>
            <person name="Schijlen E."/>
            <person name="Sun H."/>
            <person name="van den Burg H.A."/>
            <person name="van Ham R.C.H.J."/>
            <person name="Zhang S."/>
            <person name="Goodwin S.B."/>
            <person name="Grigoriev I.V."/>
            <person name="Collemare J."/>
            <person name="Bradshaw R.E."/>
        </authorList>
    </citation>
    <scope>NUCLEOTIDE SEQUENCE [LARGE SCALE GENOMIC DNA]</scope>
    <source>
        <strain evidence="3">NZE10 / CBS 128990</strain>
    </source>
</reference>
<feature type="non-terminal residue" evidence="2">
    <location>
        <position position="163"/>
    </location>
</feature>
<gene>
    <name evidence="2" type="ORF">DOTSEDRAFT_150357</name>
</gene>
<feature type="domain" description="DUF6590" evidence="1">
    <location>
        <begin position="21"/>
        <end position="163"/>
    </location>
</feature>
<dbReference type="OMA" id="HAVIHMK"/>
<dbReference type="InterPro" id="IPR046497">
    <property type="entry name" value="DUF6590"/>
</dbReference>
<dbReference type="EMBL" id="KB446538">
    <property type="protein sequence ID" value="EME45358.1"/>
    <property type="molecule type" value="Genomic_DNA"/>
</dbReference>
<keyword evidence="3" id="KW-1185">Reference proteome</keyword>
<reference evidence="2 3" key="2">
    <citation type="journal article" date="2012" name="PLoS Pathog.">
        <title>Diverse lifestyles and strategies of plant pathogenesis encoded in the genomes of eighteen Dothideomycetes fungi.</title>
        <authorList>
            <person name="Ohm R.A."/>
            <person name="Feau N."/>
            <person name="Henrissat B."/>
            <person name="Schoch C.L."/>
            <person name="Horwitz B.A."/>
            <person name="Barry K.W."/>
            <person name="Condon B.J."/>
            <person name="Copeland A.C."/>
            <person name="Dhillon B."/>
            <person name="Glaser F."/>
            <person name="Hesse C.N."/>
            <person name="Kosti I."/>
            <person name="LaButti K."/>
            <person name="Lindquist E.A."/>
            <person name="Lucas S."/>
            <person name="Salamov A.A."/>
            <person name="Bradshaw R.E."/>
            <person name="Ciuffetti L."/>
            <person name="Hamelin R.C."/>
            <person name="Kema G.H.J."/>
            <person name="Lawrence C."/>
            <person name="Scott J.A."/>
            <person name="Spatafora J.W."/>
            <person name="Turgeon B.G."/>
            <person name="de Wit P.J.G.M."/>
            <person name="Zhong S."/>
            <person name="Goodwin S.B."/>
            <person name="Grigoriev I.V."/>
        </authorList>
    </citation>
    <scope>NUCLEOTIDE SEQUENCE [LARGE SCALE GENOMIC DNA]</scope>
    <source>
        <strain evidence="3">NZE10 / CBS 128990</strain>
    </source>
</reference>
<evidence type="ECO:0000259" key="1">
    <source>
        <dbReference type="Pfam" id="PF20233"/>
    </source>
</evidence>
<dbReference type="Proteomes" id="UP000016933">
    <property type="component" value="Unassembled WGS sequence"/>
</dbReference>
<dbReference type="Pfam" id="PF20233">
    <property type="entry name" value="DUF6590"/>
    <property type="match status" value="1"/>
</dbReference>
<evidence type="ECO:0000313" key="2">
    <source>
        <dbReference type="EMBL" id="EME45358.1"/>
    </source>
</evidence>
<dbReference type="AlphaFoldDB" id="N1PQZ0"/>
<dbReference type="PANTHER" id="PTHR35391:SF5">
    <property type="entry name" value="DUF6590 DOMAIN-CONTAINING PROTEIN"/>
    <property type="match status" value="1"/>
</dbReference>
<dbReference type="STRING" id="675120.N1PQZ0"/>
<organism evidence="2 3">
    <name type="scientific">Dothistroma septosporum (strain NZE10 / CBS 128990)</name>
    <name type="common">Red band needle blight fungus</name>
    <name type="synonym">Mycosphaerella pini</name>
    <dbReference type="NCBI Taxonomy" id="675120"/>
    <lineage>
        <taxon>Eukaryota</taxon>
        <taxon>Fungi</taxon>
        <taxon>Dikarya</taxon>
        <taxon>Ascomycota</taxon>
        <taxon>Pezizomycotina</taxon>
        <taxon>Dothideomycetes</taxon>
        <taxon>Dothideomycetidae</taxon>
        <taxon>Mycosphaerellales</taxon>
        <taxon>Mycosphaerellaceae</taxon>
        <taxon>Dothistroma</taxon>
    </lineage>
</organism>
<sequence length="163" mass="18348">MFFGSDPESERLDPAYKKRSSSFFSRGKVFLTLWSEPTTREDPSTEVTRVRFGQTVFSRIRRFIVIKEGPAFCTAVQITTYTSQGVSKAGIKKSDHAIVHTGTDPPSPLPEEEAVHPHERMLQPPIRIDPVSPGDKLDALSRINYGKVYTIEHNLKVKPFGMV</sequence>
<dbReference type="eggNOG" id="ENOG502SV73">
    <property type="taxonomic scope" value="Eukaryota"/>
</dbReference>
<dbReference type="PANTHER" id="PTHR35391">
    <property type="entry name" value="C2H2-TYPE DOMAIN-CONTAINING PROTEIN-RELATED"/>
    <property type="match status" value="1"/>
</dbReference>